<evidence type="ECO:0000313" key="11">
    <source>
        <dbReference type="EMBL" id="HIA97632.1"/>
    </source>
</evidence>
<comment type="caution">
    <text evidence="11">The sequence shown here is derived from an EMBL/GenBank/DDBJ whole genome shotgun (WGS) entry which is preliminary data.</text>
</comment>
<accession>A0A7J4CZ06</accession>
<dbReference type="CDD" id="cd03108">
    <property type="entry name" value="AdSS"/>
    <property type="match status" value="1"/>
</dbReference>
<comment type="subunit">
    <text evidence="2">Homodimer.</text>
</comment>
<dbReference type="FunFam" id="1.10.300.10:FF:000001">
    <property type="entry name" value="Adenylosuccinate synthetase"/>
    <property type="match status" value="1"/>
</dbReference>
<comment type="similarity">
    <text evidence="10">Belongs to the adenylosuccinate synthetase family.</text>
</comment>
<dbReference type="EMBL" id="DTTC01000016">
    <property type="protein sequence ID" value="HIA97632.1"/>
    <property type="molecule type" value="Genomic_DNA"/>
</dbReference>
<dbReference type="Proteomes" id="UP000589132">
    <property type="component" value="Unassembled WGS sequence"/>
</dbReference>
<evidence type="ECO:0000256" key="9">
    <source>
        <dbReference type="PROSITE-ProRule" id="PRU10134"/>
    </source>
</evidence>
<keyword evidence="6 10" id="KW-0658">Purine biosynthesis</keyword>
<dbReference type="InterPro" id="IPR018220">
    <property type="entry name" value="Adenylosuccin_syn_GTP-bd"/>
</dbReference>
<dbReference type="GO" id="GO:0005525">
    <property type="term" value="F:GTP binding"/>
    <property type="evidence" value="ECO:0007669"/>
    <property type="project" value="UniProtKB-KW"/>
</dbReference>
<dbReference type="PANTHER" id="PTHR11846">
    <property type="entry name" value="ADENYLOSUCCINATE SYNTHETASE"/>
    <property type="match status" value="1"/>
</dbReference>
<reference evidence="12" key="1">
    <citation type="journal article" date="2019" name="bioRxiv">
        <title>Genome diversification in globally distributed novel marine Proteobacteria is linked to environmental adaptation.</title>
        <authorList>
            <person name="Zhou Z."/>
            <person name="Tran P.Q."/>
            <person name="Kieft K."/>
            <person name="Anantharaman K."/>
        </authorList>
    </citation>
    <scope>NUCLEOTIDE SEQUENCE [LARGE SCALE GENOMIC DNA]</scope>
</reference>
<dbReference type="InterPro" id="IPR042109">
    <property type="entry name" value="Adenylosuccinate_synth_dom1"/>
</dbReference>
<evidence type="ECO:0000256" key="6">
    <source>
        <dbReference type="ARBA" id="ARBA00022755"/>
    </source>
</evidence>
<dbReference type="UniPathway" id="UPA00075">
    <property type="reaction ID" value="UER00335"/>
</dbReference>
<dbReference type="InterPro" id="IPR042111">
    <property type="entry name" value="Adenylosuccinate_synth_dom3"/>
</dbReference>
<comment type="cofactor">
    <cofactor evidence="1">
        <name>Mg(2+)</name>
        <dbReference type="ChEBI" id="CHEBI:18420"/>
    </cofactor>
</comment>
<dbReference type="PROSITE" id="PS00513">
    <property type="entry name" value="ADENYLOSUCCIN_SYN_2"/>
    <property type="match status" value="1"/>
</dbReference>
<dbReference type="PANTHER" id="PTHR11846:SF0">
    <property type="entry name" value="ADENYLOSUCCINATE SYNTHETASE"/>
    <property type="match status" value="1"/>
</dbReference>
<feature type="active site" evidence="9">
    <location>
        <position position="173"/>
    </location>
</feature>
<dbReference type="GO" id="GO:0046872">
    <property type="term" value="F:metal ion binding"/>
    <property type="evidence" value="ECO:0007669"/>
    <property type="project" value="UniProtKB-KW"/>
</dbReference>
<dbReference type="HAMAP" id="MF_00011">
    <property type="entry name" value="Adenylosucc_synth"/>
    <property type="match status" value="1"/>
</dbReference>
<dbReference type="Gene3D" id="1.10.300.10">
    <property type="entry name" value="Adenylosuccinate Synthetase, subunit A, domain 2"/>
    <property type="match status" value="1"/>
</dbReference>
<dbReference type="Gene3D" id="3.90.170.10">
    <property type="entry name" value="Adenylosuccinate Synthetase, subunit A, domain 3"/>
    <property type="match status" value="1"/>
</dbReference>
<dbReference type="EC" id="6.3.4.4" evidence="10"/>
<dbReference type="GO" id="GO:0046040">
    <property type="term" value="P:IMP metabolic process"/>
    <property type="evidence" value="ECO:0007669"/>
    <property type="project" value="TreeGrafter"/>
</dbReference>
<protein>
    <recommendedName>
        <fullName evidence="10">Adenylosuccinate synthetase</fullName>
        <ecNumber evidence="10">6.3.4.4</ecNumber>
    </recommendedName>
</protein>
<dbReference type="NCBIfam" id="TIGR00184">
    <property type="entry name" value="purA"/>
    <property type="match status" value="1"/>
</dbReference>
<dbReference type="Pfam" id="PF00709">
    <property type="entry name" value="Adenylsucc_synt"/>
    <property type="match status" value="1"/>
</dbReference>
<dbReference type="SMART" id="SM00788">
    <property type="entry name" value="Adenylsucc_synt"/>
    <property type="match status" value="1"/>
</dbReference>
<evidence type="ECO:0000256" key="10">
    <source>
        <dbReference type="RuleBase" id="RU000520"/>
    </source>
</evidence>
<evidence type="ECO:0000256" key="5">
    <source>
        <dbReference type="ARBA" id="ARBA00022741"/>
    </source>
</evidence>
<evidence type="ECO:0000313" key="12">
    <source>
        <dbReference type="Proteomes" id="UP000589132"/>
    </source>
</evidence>
<evidence type="ECO:0000256" key="7">
    <source>
        <dbReference type="ARBA" id="ARBA00022842"/>
    </source>
</evidence>
<dbReference type="GO" id="GO:0005737">
    <property type="term" value="C:cytoplasm"/>
    <property type="evidence" value="ECO:0007669"/>
    <property type="project" value="TreeGrafter"/>
</dbReference>
<proteinExistence type="inferred from homology"/>
<name>A0A7J4CZ06_9ARCH</name>
<evidence type="ECO:0000256" key="8">
    <source>
        <dbReference type="ARBA" id="ARBA00023134"/>
    </source>
</evidence>
<feature type="non-terminal residue" evidence="11">
    <location>
        <position position="437"/>
    </location>
</feature>
<dbReference type="FunFam" id="3.90.170.10:FF:000001">
    <property type="entry name" value="Adenylosuccinate synthetase"/>
    <property type="match status" value="1"/>
</dbReference>
<comment type="function">
    <text evidence="10">Plays an important role in the de novo pathway of purine nucleotide biosynthesis.</text>
</comment>
<dbReference type="GO" id="GO:0044208">
    <property type="term" value="P:'de novo' AMP biosynthetic process"/>
    <property type="evidence" value="ECO:0007669"/>
    <property type="project" value="UniProtKB-UniPathway"/>
</dbReference>
<keyword evidence="8 10" id="KW-0342">GTP-binding</keyword>
<evidence type="ECO:0000256" key="3">
    <source>
        <dbReference type="ARBA" id="ARBA00022598"/>
    </source>
</evidence>
<dbReference type="InterPro" id="IPR033128">
    <property type="entry name" value="Adenylosuccin_syn_Lys_AS"/>
</dbReference>
<evidence type="ECO:0000256" key="1">
    <source>
        <dbReference type="ARBA" id="ARBA00001946"/>
    </source>
</evidence>
<dbReference type="PROSITE" id="PS01266">
    <property type="entry name" value="ADENYLOSUCCIN_SYN_1"/>
    <property type="match status" value="1"/>
</dbReference>
<organism evidence="11 12">
    <name type="scientific">Marine Group III euryarchaeote</name>
    <dbReference type="NCBI Taxonomy" id="2173149"/>
    <lineage>
        <taxon>Archaea</taxon>
        <taxon>Methanobacteriati</taxon>
        <taxon>Thermoplasmatota</taxon>
        <taxon>Thermoplasmata</taxon>
        <taxon>Candidatus Thermoprofundales</taxon>
    </lineage>
</organism>
<dbReference type="GO" id="GO:0004019">
    <property type="term" value="F:adenylosuccinate synthase activity"/>
    <property type="evidence" value="ECO:0007669"/>
    <property type="project" value="UniProtKB-EC"/>
</dbReference>
<comment type="pathway">
    <text evidence="10">Purine metabolism; AMP biosynthesis via de novo pathway; AMP from IMP: step 1/2.</text>
</comment>
<dbReference type="InterPro" id="IPR042110">
    <property type="entry name" value="Adenylosuccinate_synth_dom2"/>
</dbReference>
<gene>
    <name evidence="11" type="ORF">EYO15_00400</name>
</gene>
<dbReference type="InterPro" id="IPR001114">
    <property type="entry name" value="Adenylosuccinate_synthetase"/>
</dbReference>
<comment type="catalytic activity">
    <reaction evidence="10">
        <text>IMP + L-aspartate + GTP = N(6)-(1,2-dicarboxyethyl)-AMP + GDP + phosphate + 2 H(+)</text>
        <dbReference type="Rhea" id="RHEA:15753"/>
        <dbReference type="ChEBI" id="CHEBI:15378"/>
        <dbReference type="ChEBI" id="CHEBI:29991"/>
        <dbReference type="ChEBI" id="CHEBI:37565"/>
        <dbReference type="ChEBI" id="CHEBI:43474"/>
        <dbReference type="ChEBI" id="CHEBI:57567"/>
        <dbReference type="ChEBI" id="CHEBI:58053"/>
        <dbReference type="ChEBI" id="CHEBI:58189"/>
        <dbReference type="EC" id="6.3.4.4"/>
    </reaction>
</comment>
<dbReference type="SUPFAM" id="SSF52540">
    <property type="entry name" value="P-loop containing nucleoside triphosphate hydrolases"/>
    <property type="match status" value="1"/>
</dbReference>
<keyword evidence="5 10" id="KW-0547">Nucleotide-binding</keyword>
<dbReference type="AlphaFoldDB" id="A0A7J4CZ06"/>
<evidence type="ECO:0000256" key="2">
    <source>
        <dbReference type="ARBA" id="ARBA00011738"/>
    </source>
</evidence>
<keyword evidence="3 10" id="KW-0436">Ligase</keyword>
<keyword evidence="7 10" id="KW-0460">Magnesium</keyword>
<dbReference type="NCBIfam" id="NF002223">
    <property type="entry name" value="PRK01117.1"/>
    <property type="match status" value="1"/>
</dbReference>
<keyword evidence="4 10" id="KW-0479">Metal-binding</keyword>
<evidence type="ECO:0000256" key="4">
    <source>
        <dbReference type="ARBA" id="ARBA00022723"/>
    </source>
</evidence>
<dbReference type="Gene3D" id="3.40.440.10">
    <property type="entry name" value="Adenylosuccinate Synthetase, subunit A, domain 1"/>
    <property type="match status" value="1"/>
</dbReference>
<dbReference type="InterPro" id="IPR027417">
    <property type="entry name" value="P-loop_NTPase"/>
</dbReference>
<sequence>MVVCFHYRDSSDSFNDLSYVPITRTLFTGNKIWWDPIVTVTSIIGAQWGDEGKGKITDFLADKSKVVARSQGGNNAGHTIVVDGKKHKLHLLPSGILRTDIINVIGNGVVVNPDVLLKELANLGDERGQLFISDRAHIIMPYHKMLDGAEENSKGKSFIGTTGNGIGPCYSDKASRIGIRMGDLEDDDMIIERLEKALPRNQALLKHYGIEDDLTIDGLFETCKAWRKELDGFITDTSLLVNQHIDNGDSVLLEGAQGVHIDIEYGTYPFVTSSSPTTAGAALGSGIAPSKISDVVGVTKAYLTRVGSGPFPTELEDEVGEMIREKGQEFGTTTGRPRRCGWLDLVMLELSNRICGFTSLAITKLDILSDMDEIKVCVAYKGEDGTEINHFPSSLSYLGKCTPVYKSFTGWSSEDIDITKGIIPEEMKNFLDFVSES</sequence>